<proteinExistence type="inferred from homology"/>
<dbReference type="AlphaFoldDB" id="A0A5J5F766"/>
<dbReference type="InParanoid" id="A0A5J5F766"/>
<dbReference type="InterPro" id="IPR038814">
    <property type="entry name" value="AIM11"/>
</dbReference>
<dbReference type="GO" id="GO:0005739">
    <property type="term" value="C:mitochondrion"/>
    <property type="evidence" value="ECO:0007669"/>
    <property type="project" value="TreeGrafter"/>
</dbReference>
<dbReference type="GO" id="GO:0016020">
    <property type="term" value="C:membrane"/>
    <property type="evidence" value="ECO:0007669"/>
    <property type="project" value="UniProtKB-SubCell"/>
</dbReference>
<keyword evidence="3" id="KW-0472">Membrane</keyword>
<sequence length="194" mass="21530">MNSYLSSWLPWGSTPSPPPPPSPAFAPPPPPQPCPPKDAVPAVAEPRDETKRFLKQLALPVIGGAFLLLSMRLTRRSTVRRQLAMIPPYYHPNNQPPVNPPSGALDAVEALQLATLNVFSVAMLLVGGGAFALDVSNVEDLRERFRASDKGDEWEAQKRAAEEEFEEWLVTILARKELKDRVKSEVEKELEKNK</sequence>
<evidence type="ECO:0000256" key="1">
    <source>
        <dbReference type="ARBA" id="ARBA00022692"/>
    </source>
</evidence>
<keyword evidence="1" id="KW-0812">Transmembrane</keyword>
<evidence type="ECO:0000256" key="4">
    <source>
        <dbReference type="RuleBase" id="RU367098"/>
    </source>
</evidence>
<dbReference type="FunCoup" id="A0A5J5F766">
    <property type="interactions" value="14"/>
</dbReference>
<comment type="caution">
    <text evidence="6">The sequence shown here is derived from an EMBL/GenBank/DDBJ whole genome shotgun (WGS) entry which is preliminary data.</text>
</comment>
<evidence type="ECO:0000256" key="3">
    <source>
        <dbReference type="ARBA" id="ARBA00023136"/>
    </source>
</evidence>
<feature type="region of interest" description="Disordered" evidence="5">
    <location>
        <begin position="1"/>
        <end position="45"/>
    </location>
</feature>
<keyword evidence="2" id="KW-1133">Transmembrane helix</keyword>
<dbReference type="EMBL" id="VXIS01000019">
    <property type="protein sequence ID" value="KAA8912905.1"/>
    <property type="molecule type" value="Genomic_DNA"/>
</dbReference>
<reference evidence="6 7" key="1">
    <citation type="submission" date="2019-09" db="EMBL/GenBank/DDBJ databases">
        <title>Draft genome of the ectomycorrhizal ascomycete Sphaerosporella brunnea.</title>
        <authorList>
            <consortium name="DOE Joint Genome Institute"/>
            <person name="Benucci G.M."/>
            <person name="Marozzi G."/>
            <person name="Antonielli L."/>
            <person name="Sanchez S."/>
            <person name="Marco P."/>
            <person name="Wang X."/>
            <person name="Falini L.B."/>
            <person name="Barry K."/>
            <person name="Haridas S."/>
            <person name="Lipzen A."/>
            <person name="Labutti K."/>
            <person name="Grigoriev I.V."/>
            <person name="Murat C."/>
            <person name="Martin F."/>
            <person name="Albertini E."/>
            <person name="Donnini D."/>
            <person name="Bonito G."/>
        </authorList>
    </citation>
    <scope>NUCLEOTIDE SEQUENCE [LARGE SCALE GENOMIC DNA]</scope>
    <source>
        <strain evidence="6 7">Sb_GMNB300</strain>
    </source>
</reference>
<keyword evidence="7" id="KW-1185">Reference proteome</keyword>
<evidence type="ECO:0000313" key="6">
    <source>
        <dbReference type="EMBL" id="KAA8912905.1"/>
    </source>
</evidence>
<comment type="subcellular location">
    <subcellularLocation>
        <location evidence="4">Membrane</location>
        <topology evidence="4">Multi-pass membrane protein</topology>
    </subcellularLocation>
</comment>
<name>A0A5J5F766_9PEZI</name>
<dbReference type="PANTHER" id="PTHR39136:SF1">
    <property type="entry name" value="ALTERED INHERITANCE OF MITOCHONDRIA PROTEIN 11"/>
    <property type="match status" value="1"/>
</dbReference>
<organism evidence="6 7">
    <name type="scientific">Sphaerosporella brunnea</name>
    <dbReference type="NCBI Taxonomy" id="1250544"/>
    <lineage>
        <taxon>Eukaryota</taxon>
        <taxon>Fungi</taxon>
        <taxon>Dikarya</taxon>
        <taxon>Ascomycota</taxon>
        <taxon>Pezizomycotina</taxon>
        <taxon>Pezizomycetes</taxon>
        <taxon>Pezizales</taxon>
        <taxon>Pyronemataceae</taxon>
        <taxon>Sphaerosporella</taxon>
    </lineage>
</organism>
<evidence type="ECO:0000313" key="7">
    <source>
        <dbReference type="Proteomes" id="UP000326924"/>
    </source>
</evidence>
<dbReference type="PANTHER" id="PTHR39136">
    <property type="entry name" value="ALTERED INHERITANCE OF MITOCHONDRIA PROTEIN 11"/>
    <property type="match status" value="1"/>
</dbReference>
<dbReference type="Proteomes" id="UP000326924">
    <property type="component" value="Unassembled WGS sequence"/>
</dbReference>
<evidence type="ECO:0000256" key="5">
    <source>
        <dbReference type="SAM" id="MobiDB-lite"/>
    </source>
</evidence>
<protein>
    <recommendedName>
        <fullName evidence="4">Altered inheritance of mitochondria protein 11</fullName>
    </recommendedName>
</protein>
<gene>
    <name evidence="4" type="primary">AIM11</name>
    <name evidence="6" type="ORF">FN846DRAFT_887001</name>
</gene>
<dbReference type="OrthoDB" id="3558022at2759"/>
<evidence type="ECO:0000256" key="2">
    <source>
        <dbReference type="ARBA" id="ARBA00022989"/>
    </source>
</evidence>
<feature type="compositionally biased region" description="Pro residues" evidence="5">
    <location>
        <begin position="15"/>
        <end position="38"/>
    </location>
</feature>
<comment type="similarity">
    <text evidence="4">Belongs to the AIM11 family.</text>
</comment>
<accession>A0A5J5F766</accession>